<evidence type="ECO:0000313" key="1">
    <source>
        <dbReference type="EMBL" id="MDN7128406.1"/>
    </source>
</evidence>
<dbReference type="PROSITE" id="PS51257">
    <property type="entry name" value="PROKAR_LIPOPROTEIN"/>
    <property type="match status" value="1"/>
</dbReference>
<keyword evidence="2" id="KW-1185">Reference proteome</keyword>
<dbReference type="EMBL" id="JAGGJC010000001">
    <property type="protein sequence ID" value="MDN7128406.1"/>
    <property type="molecule type" value="Genomic_DNA"/>
</dbReference>
<evidence type="ECO:0008006" key="3">
    <source>
        <dbReference type="Google" id="ProtNLM"/>
    </source>
</evidence>
<reference evidence="1 2" key="1">
    <citation type="submission" date="2021-03" db="EMBL/GenBank/DDBJ databases">
        <title>Pseudidiomarina terrestris, a new bacterium isolated from saline soil.</title>
        <authorList>
            <person name="Galisteo C."/>
            <person name="De La Haba R."/>
            <person name="Sanchez-Porro C."/>
            <person name="Ventosa A."/>
        </authorList>
    </citation>
    <scope>NUCLEOTIDE SEQUENCE [LARGE SCALE GENOMIC DNA]</scope>
    <source>
        <strain evidence="2">1APR75-15</strain>
    </source>
</reference>
<gene>
    <name evidence="1" type="ORF">J6I92_00755</name>
</gene>
<accession>A0ABT8MEQ5</accession>
<dbReference type="Proteomes" id="UP001169491">
    <property type="component" value="Unassembled WGS sequence"/>
</dbReference>
<comment type="caution">
    <text evidence="1">The sequence shown here is derived from an EMBL/GenBank/DDBJ whole genome shotgun (WGS) entry which is preliminary data.</text>
</comment>
<proteinExistence type="predicted"/>
<protein>
    <recommendedName>
        <fullName evidence="3">Lipoprotein</fullName>
    </recommendedName>
</protein>
<evidence type="ECO:0000313" key="2">
    <source>
        <dbReference type="Proteomes" id="UP001169491"/>
    </source>
</evidence>
<name>A0ABT8MEQ5_9GAMM</name>
<sequence length="120" mass="13499">METREKGFNNDKMERLMKHYLPACVLASALLLTGCATTSPWSGVPSQERQQWTTIGMNAYAAKQLRTNGFGPKDVKPWVQYGITSPQVIISWYRAGFSAEQTSKWLEKGLTLREAIDLTT</sequence>
<organism evidence="1 2">
    <name type="scientific">Pseudidiomarina terrestris</name>
    <dbReference type="NCBI Taxonomy" id="2820060"/>
    <lineage>
        <taxon>Bacteria</taxon>
        <taxon>Pseudomonadati</taxon>
        <taxon>Pseudomonadota</taxon>
        <taxon>Gammaproteobacteria</taxon>
        <taxon>Alteromonadales</taxon>
        <taxon>Idiomarinaceae</taxon>
        <taxon>Pseudidiomarina</taxon>
    </lineage>
</organism>